<keyword evidence="2" id="KW-1133">Transmembrane helix</keyword>
<name>A0A9P5C3X2_9PLEO</name>
<feature type="transmembrane region" description="Helical" evidence="2">
    <location>
        <begin position="524"/>
        <end position="547"/>
    </location>
</feature>
<feature type="region of interest" description="Disordered" evidence="1">
    <location>
        <begin position="308"/>
        <end position="341"/>
    </location>
</feature>
<dbReference type="EMBL" id="SWKV01000006">
    <property type="protein sequence ID" value="KAF3045537.1"/>
    <property type="molecule type" value="Genomic_DNA"/>
</dbReference>
<protein>
    <submittedName>
        <fullName evidence="3">Uncharacterized protein</fullName>
    </submittedName>
</protein>
<sequence>MSLTDSIWSVASIAITATVMSATSGYSAPQIESATKELLQIFLEDGELVPLYLTAIQRVNIGAQRLQRNIWRLLKGFAKALQSEADRELDLLAARLVALKAAYVARSIVERYEVNILSDLATGLDLPHDFQCEQEDSDEEEESEGGIPEDDVDEDLIEDLLNFRKFLAEGEAFASFRRKLESFVLPRQVEPNDYSLGQETLQLEVPAPPTNADFCTEIKDDLLGMRHCQNILGESRRVLASLLIARCGESFFGDVKEYRPGEAQTLIEQMNRSTGAKVTVTSYSKTSGNQNWVLKTPRMVRRLTGSLTSGRAGASNPQGCLPQHNESSQPVPSTGTAATGTTTAQVTSTLHLLACAHRTQRRKWFLQNPIDTIFTDRALFCFMRQQLERNRSLIRSILTMTSVQGMFFVKFRLRMGNTVEVRDHNPCCTSANLNTCECIPPVANVEPSPDAEYRCSPAGPLATWPPVLSQDLMHMLSSPQCINEQEIWVLEQLPKRTSGQLQERTGQPAEGWGVYYQEGIDFDIIITVVFVVFLFASLLFGVLWTRFEMDIEGAFGVSSYMITTIGILLAMIANRAKNVG</sequence>
<keyword evidence="4" id="KW-1185">Reference proteome</keyword>
<evidence type="ECO:0000313" key="4">
    <source>
        <dbReference type="Proteomes" id="UP000758155"/>
    </source>
</evidence>
<gene>
    <name evidence="3" type="ORF">E8E12_009384</name>
</gene>
<dbReference type="Proteomes" id="UP000758155">
    <property type="component" value="Unassembled WGS sequence"/>
</dbReference>
<dbReference type="AlphaFoldDB" id="A0A9P5C3X2"/>
<keyword evidence="2" id="KW-0472">Membrane</keyword>
<organism evidence="3 4">
    <name type="scientific">Didymella heteroderae</name>
    <dbReference type="NCBI Taxonomy" id="1769908"/>
    <lineage>
        <taxon>Eukaryota</taxon>
        <taxon>Fungi</taxon>
        <taxon>Dikarya</taxon>
        <taxon>Ascomycota</taxon>
        <taxon>Pezizomycotina</taxon>
        <taxon>Dothideomycetes</taxon>
        <taxon>Pleosporomycetidae</taxon>
        <taxon>Pleosporales</taxon>
        <taxon>Pleosporineae</taxon>
        <taxon>Didymellaceae</taxon>
        <taxon>Didymella</taxon>
    </lineage>
</organism>
<evidence type="ECO:0000256" key="2">
    <source>
        <dbReference type="SAM" id="Phobius"/>
    </source>
</evidence>
<comment type="caution">
    <text evidence="3">The sequence shown here is derived from an EMBL/GenBank/DDBJ whole genome shotgun (WGS) entry which is preliminary data.</text>
</comment>
<reference evidence="3" key="1">
    <citation type="submission" date="2019-04" db="EMBL/GenBank/DDBJ databases">
        <title>Sequencing of skin fungus with MAO and IRED activity.</title>
        <authorList>
            <person name="Marsaioli A.J."/>
            <person name="Bonatto J.M.C."/>
            <person name="Reis Junior O."/>
        </authorList>
    </citation>
    <scope>NUCLEOTIDE SEQUENCE</scope>
    <source>
        <strain evidence="3">28M1</strain>
    </source>
</reference>
<evidence type="ECO:0000313" key="3">
    <source>
        <dbReference type="EMBL" id="KAF3045537.1"/>
    </source>
</evidence>
<accession>A0A9P5C3X2</accession>
<keyword evidence="2" id="KW-0812">Transmembrane</keyword>
<dbReference type="OrthoDB" id="5355526at2759"/>
<feature type="transmembrane region" description="Helical" evidence="2">
    <location>
        <begin position="553"/>
        <end position="573"/>
    </location>
</feature>
<proteinExistence type="predicted"/>
<evidence type="ECO:0000256" key="1">
    <source>
        <dbReference type="SAM" id="MobiDB-lite"/>
    </source>
</evidence>
<feature type="compositionally biased region" description="Low complexity" evidence="1">
    <location>
        <begin position="330"/>
        <end position="341"/>
    </location>
</feature>
<feature type="region of interest" description="Disordered" evidence="1">
    <location>
        <begin position="132"/>
        <end position="151"/>
    </location>
</feature>